<dbReference type="OrthoDB" id="451853at2"/>
<dbReference type="AlphaFoldDB" id="A0A1Z4V7X1"/>
<evidence type="ECO:0000313" key="2">
    <source>
        <dbReference type="EMBL" id="BAZ87544.1"/>
    </source>
</evidence>
<organism evidence="2 4">
    <name type="scientific">Dolichospermum compactum NIES-806</name>
    <dbReference type="NCBI Taxonomy" id="1973481"/>
    <lineage>
        <taxon>Bacteria</taxon>
        <taxon>Bacillati</taxon>
        <taxon>Cyanobacteriota</taxon>
        <taxon>Cyanophyceae</taxon>
        <taxon>Nostocales</taxon>
        <taxon>Aphanizomenonaceae</taxon>
        <taxon>Dolichospermum</taxon>
        <taxon>Dolichospermum compactum</taxon>
    </lineage>
</organism>
<feature type="coiled-coil region" evidence="1">
    <location>
        <begin position="25"/>
        <end position="52"/>
    </location>
</feature>
<dbReference type="KEGG" id="dcm:NIES806_39620"/>
<evidence type="ECO:0000256" key="1">
    <source>
        <dbReference type="SAM" id="Coils"/>
    </source>
</evidence>
<keyword evidence="1" id="KW-0175">Coiled coil</keyword>
<proteinExistence type="predicted"/>
<name>A0A1Z4V7X1_9CYAN</name>
<dbReference type="Proteomes" id="UP000218702">
    <property type="component" value="Chromosome"/>
</dbReference>
<dbReference type="KEGG" id="dcm:NIES806_37690"/>
<accession>A0A1Z4V7X1</accession>
<evidence type="ECO:0000313" key="4">
    <source>
        <dbReference type="Proteomes" id="UP000218702"/>
    </source>
</evidence>
<dbReference type="EMBL" id="AP018316">
    <property type="protein sequence ID" value="BAZ87544.1"/>
    <property type="molecule type" value="Genomic_DNA"/>
</dbReference>
<keyword evidence="4" id="KW-1185">Reference proteome</keyword>
<reference evidence="2 4" key="1">
    <citation type="submission" date="2017-06" db="EMBL/GenBank/DDBJ databases">
        <title>Genome sequencing of cyanobaciteial culture collection at National Institute for Environmental Studies (NIES).</title>
        <authorList>
            <person name="Hirose Y."/>
            <person name="Shimura Y."/>
            <person name="Fujisawa T."/>
            <person name="Nakamura Y."/>
            <person name="Kawachi M."/>
        </authorList>
    </citation>
    <scope>NUCLEOTIDE SEQUENCE [LARGE SCALE GENOMIC DNA]</scope>
    <source>
        <strain evidence="2 4">NIES-806</strain>
    </source>
</reference>
<dbReference type="RefSeq" id="WP_157750021.1">
    <property type="nucleotide sequence ID" value="NZ_AP018316.1"/>
</dbReference>
<evidence type="ECO:0000313" key="3">
    <source>
        <dbReference type="EMBL" id="BAZ87731.1"/>
    </source>
</evidence>
<sequence length="52" mass="6044">MELNRVNHLEQIPPEDWGKTPASVKKLVEEMAQEIEQQSKKLTEVLTVQEQL</sequence>
<dbReference type="EMBL" id="AP018316">
    <property type="protein sequence ID" value="BAZ87731.1"/>
    <property type="molecule type" value="Genomic_DNA"/>
</dbReference>
<gene>
    <name evidence="2" type="ORF">NIES806_37690</name>
    <name evidence="3" type="ORF">NIES806_39620</name>
</gene>
<protein>
    <submittedName>
        <fullName evidence="2">Transposase IS66</fullName>
    </submittedName>
</protein>